<dbReference type="AlphaFoldDB" id="A0A803P1Y9"/>
<dbReference type="OMA" id="VVHIVRY"/>
<accession>A0A803P1Y9</accession>
<organism evidence="1 2">
    <name type="scientific">Cannabis sativa</name>
    <name type="common">Hemp</name>
    <name type="synonym">Marijuana</name>
    <dbReference type="NCBI Taxonomy" id="3483"/>
    <lineage>
        <taxon>Eukaryota</taxon>
        <taxon>Viridiplantae</taxon>
        <taxon>Streptophyta</taxon>
        <taxon>Embryophyta</taxon>
        <taxon>Tracheophyta</taxon>
        <taxon>Spermatophyta</taxon>
        <taxon>Magnoliopsida</taxon>
        <taxon>eudicotyledons</taxon>
        <taxon>Gunneridae</taxon>
        <taxon>Pentapetalae</taxon>
        <taxon>rosids</taxon>
        <taxon>fabids</taxon>
        <taxon>Rosales</taxon>
        <taxon>Cannabaceae</taxon>
        <taxon>Cannabis</taxon>
    </lineage>
</organism>
<evidence type="ECO:0000313" key="1">
    <source>
        <dbReference type="EnsemblPlants" id="cds.evm.model.02.651"/>
    </source>
</evidence>
<dbReference type="Gramene" id="evm.model.02.651">
    <property type="protein sequence ID" value="cds.evm.model.02.651"/>
    <property type="gene ID" value="evm.TU.02.651"/>
</dbReference>
<reference evidence="1" key="2">
    <citation type="submission" date="2021-03" db="UniProtKB">
        <authorList>
            <consortium name="EnsemblPlants"/>
        </authorList>
    </citation>
    <scope>IDENTIFICATION</scope>
</reference>
<proteinExistence type="predicted"/>
<keyword evidence="2" id="KW-1185">Reference proteome</keyword>
<reference evidence="1" key="1">
    <citation type="submission" date="2018-11" db="EMBL/GenBank/DDBJ databases">
        <authorList>
            <person name="Grassa J C."/>
        </authorList>
    </citation>
    <scope>NUCLEOTIDE SEQUENCE [LARGE SCALE GENOMIC DNA]</scope>
</reference>
<evidence type="ECO:0000313" key="2">
    <source>
        <dbReference type="Proteomes" id="UP000596661"/>
    </source>
</evidence>
<dbReference type="EMBL" id="UZAU01000127">
    <property type="status" value="NOT_ANNOTATED_CDS"/>
    <property type="molecule type" value="Genomic_DNA"/>
</dbReference>
<dbReference type="PANTHER" id="PTHR11439">
    <property type="entry name" value="GAG-POL-RELATED RETROTRANSPOSON"/>
    <property type="match status" value="1"/>
</dbReference>
<name>A0A803P1Y9_CANSA</name>
<protein>
    <submittedName>
        <fullName evidence="1">Uncharacterized protein</fullName>
    </submittedName>
</protein>
<dbReference type="Proteomes" id="UP000596661">
    <property type="component" value="Chromosome 2"/>
</dbReference>
<sequence>MEANLSINKDIRAPVLNPTSYRNLIGKLLNLTITRRNISYVVNRLSQYLSDPRQSHMKVAARILQHLKGTPGQGPFFHSQYSSRFFISKPSRMLTGQLIQTPNDPSLGFVSS</sequence>
<dbReference type="EnsemblPlants" id="evm.model.02.651">
    <property type="protein sequence ID" value="cds.evm.model.02.651"/>
    <property type="gene ID" value="evm.TU.02.651"/>
</dbReference>
<dbReference type="PANTHER" id="PTHR11439:SF470">
    <property type="entry name" value="CYSTEINE-RICH RLK (RECEPTOR-LIKE PROTEIN KINASE) 8"/>
    <property type="match status" value="1"/>
</dbReference>